<sequence length="72" mass="8540">MKRSSRRIAEQIRKAALYHPMPQNVRMMKEKQKGDEPDQRADRRVCRQSRLTAPNDPPQPKFSKTRNTCLNF</sequence>
<protein>
    <submittedName>
        <fullName evidence="2">Uncharacterized protein</fullName>
    </submittedName>
</protein>
<keyword evidence="3" id="KW-1185">Reference proteome</keyword>
<evidence type="ECO:0000313" key="3">
    <source>
        <dbReference type="Proteomes" id="UP000824120"/>
    </source>
</evidence>
<comment type="caution">
    <text evidence="2">The sequence shown here is derived from an EMBL/GenBank/DDBJ whole genome shotgun (WGS) entry which is preliminary data.</text>
</comment>
<feature type="compositionally biased region" description="Basic and acidic residues" evidence="1">
    <location>
        <begin position="27"/>
        <end position="45"/>
    </location>
</feature>
<feature type="region of interest" description="Disordered" evidence="1">
    <location>
        <begin position="1"/>
        <end position="72"/>
    </location>
</feature>
<organism evidence="2 3">
    <name type="scientific">Solanum commersonii</name>
    <name type="common">Commerson's wild potato</name>
    <name type="synonym">Commerson's nightshade</name>
    <dbReference type="NCBI Taxonomy" id="4109"/>
    <lineage>
        <taxon>Eukaryota</taxon>
        <taxon>Viridiplantae</taxon>
        <taxon>Streptophyta</taxon>
        <taxon>Embryophyta</taxon>
        <taxon>Tracheophyta</taxon>
        <taxon>Spermatophyta</taxon>
        <taxon>Magnoliopsida</taxon>
        <taxon>eudicotyledons</taxon>
        <taxon>Gunneridae</taxon>
        <taxon>Pentapetalae</taxon>
        <taxon>asterids</taxon>
        <taxon>lamiids</taxon>
        <taxon>Solanales</taxon>
        <taxon>Solanaceae</taxon>
        <taxon>Solanoideae</taxon>
        <taxon>Solaneae</taxon>
        <taxon>Solanum</taxon>
    </lineage>
</organism>
<accession>A0A9J5X3I5</accession>
<gene>
    <name evidence="2" type="ORF">H5410_052401</name>
</gene>
<evidence type="ECO:0000313" key="2">
    <source>
        <dbReference type="EMBL" id="KAG5581774.1"/>
    </source>
</evidence>
<reference evidence="2 3" key="1">
    <citation type="submission" date="2020-09" db="EMBL/GenBank/DDBJ databases">
        <title>De no assembly of potato wild relative species, Solanum commersonii.</title>
        <authorList>
            <person name="Cho K."/>
        </authorList>
    </citation>
    <scope>NUCLEOTIDE SEQUENCE [LARGE SCALE GENOMIC DNA]</scope>
    <source>
        <strain evidence="2">LZ3.2</strain>
        <tissue evidence="2">Leaf</tissue>
    </source>
</reference>
<name>A0A9J5X3I5_SOLCO</name>
<dbReference type="EMBL" id="JACXVP010000010">
    <property type="protein sequence ID" value="KAG5581774.1"/>
    <property type="molecule type" value="Genomic_DNA"/>
</dbReference>
<dbReference type="Proteomes" id="UP000824120">
    <property type="component" value="Chromosome 10"/>
</dbReference>
<proteinExistence type="predicted"/>
<dbReference type="AlphaFoldDB" id="A0A9J5X3I5"/>
<evidence type="ECO:0000256" key="1">
    <source>
        <dbReference type="SAM" id="MobiDB-lite"/>
    </source>
</evidence>